<evidence type="ECO:0000256" key="18">
    <source>
        <dbReference type="SAM" id="MobiDB-lite"/>
    </source>
</evidence>
<evidence type="ECO:0000256" key="10">
    <source>
        <dbReference type="ARBA" id="ARBA00022734"/>
    </source>
</evidence>
<dbReference type="PROSITE" id="PS00307">
    <property type="entry name" value="LECTIN_LEGUME_BETA"/>
    <property type="match status" value="1"/>
</dbReference>
<evidence type="ECO:0000256" key="4">
    <source>
        <dbReference type="ARBA" id="ARBA00012513"/>
    </source>
</evidence>
<evidence type="ECO:0000256" key="11">
    <source>
        <dbReference type="ARBA" id="ARBA00022741"/>
    </source>
</evidence>
<evidence type="ECO:0000256" key="13">
    <source>
        <dbReference type="ARBA" id="ARBA00022840"/>
    </source>
</evidence>
<dbReference type="InterPro" id="IPR000719">
    <property type="entry name" value="Prot_kinase_dom"/>
</dbReference>
<evidence type="ECO:0000256" key="12">
    <source>
        <dbReference type="ARBA" id="ARBA00022777"/>
    </source>
</evidence>
<feature type="chain" id="PRO_5014583440" description="non-specific serine/threonine protein kinase" evidence="20">
    <location>
        <begin position="30"/>
        <end position="853"/>
    </location>
</feature>
<evidence type="ECO:0000256" key="20">
    <source>
        <dbReference type="SAM" id="SignalP"/>
    </source>
</evidence>
<dbReference type="CDD" id="cd06899">
    <property type="entry name" value="lectin_legume_LecRK_Arcelin_ConA"/>
    <property type="match status" value="1"/>
</dbReference>
<dbReference type="EnsemblPlants" id="EMT26325">
    <property type="protein sequence ID" value="EMT26325"/>
    <property type="gene ID" value="F775_33136"/>
</dbReference>
<feature type="transmembrane region" description="Helical" evidence="19">
    <location>
        <begin position="293"/>
        <end position="317"/>
    </location>
</feature>
<dbReference type="Gene3D" id="2.60.120.200">
    <property type="match status" value="1"/>
</dbReference>
<dbReference type="FunFam" id="2.60.120.200:FF:000188">
    <property type="entry name" value="Os08g0124000 protein"/>
    <property type="match status" value="1"/>
</dbReference>
<keyword evidence="17" id="KW-0325">Glycoprotein</keyword>
<feature type="compositionally biased region" description="Pro residues" evidence="18">
    <location>
        <begin position="276"/>
        <end position="286"/>
    </location>
</feature>
<dbReference type="Pfam" id="PF00139">
    <property type="entry name" value="Lectin_legB"/>
    <property type="match status" value="1"/>
</dbReference>
<evidence type="ECO:0000313" key="22">
    <source>
        <dbReference type="EnsemblPlants" id="EMT26325"/>
    </source>
</evidence>
<dbReference type="GO" id="GO:0002229">
    <property type="term" value="P:defense response to oomycetes"/>
    <property type="evidence" value="ECO:0007669"/>
    <property type="project" value="UniProtKB-ARBA"/>
</dbReference>
<accession>M8BMW9</accession>
<dbReference type="InterPro" id="IPR050528">
    <property type="entry name" value="L-type_Lectin-RKs"/>
</dbReference>
<dbReference type="InterPro" id="IPR019825">
    <property type="entry name" value="Lectin_legB_Mn/Ca_BS"/>
</dbReference>
<evidence type="ECO:0000256" key="1">
    <source>
        <dbReference type="ARBA" id="ARBA00004251"/>
    </source>
</evidence>
<evidence type="ECO:0000256" key="16">
    <source>
        <dbReference type="ARBA" id="ARBA00023170"/>
    </source>
</evidence>
<evidence type="ECO:0000256" key="17">
    <source>
        <dbReference type="ARBA" id="ARBA00023180"/>
    </source>
</evidence>
<dbReference type="FunFam" id="1.10.510.10:FF:000240">
    <property type="entry name" value="Lectin-domain containing receptor kinase A4.3"/>
    <property type="match status" value="1"/>
</dbReference>
<reference evidence="22" key="1">
    <citation type="submission" date="2015-06" db="UniProtKB">
        <authorList>
            <consortium name="EnsemblPlants"/>
        </authorList>
    </citation>
    <scope>IDENTIFICATION</scope>
</reference>
<dbReference type="Gene3D" id="3.30.200.20">
    <property type="entry name" value="Phosphorylase Kinase, domain 1"/>
    <property type="match status" value="1"/>
</dbReference>
<dbReference type="CDD" id="cd14066">
    <property type="entry name" value="STKc_IRAK"/>
    <property type="match status" value="1"/>
</dbReference>
<keyword evidence="16" id="KW-0675">Receptor</keyword>
<feature type="signal peptide" evidence="20">
    <location>
        <begin position="1"/>
        <end position="29"/>
    </location>
</feature>
<dbReference type="GO" id="GO:0005524">
    <property type="term" value="F:ATP binding"/>
    <property type="evidence" value="ECO:0007669"/>
    <property type="project" value="UniProtKB-UniRule"/>
</dbReference>
<dbReference type="FunFam" id="3.30.200.20:FF:000168">
    <property type="entry name" value="L-type lectin-domain containing receptor kinase IX.1"/>
    <property type="match status" value="1"/>
</dbReference>
<name>M8BMW9_AEGTA</name>
<dbReference type="GO" id="GO:0030246">
    <property type="term" value="F:carbohydrate binding"/>
    <property type="evidence" value="ECO:0007669"/>
    <property type="project" value="UniProtKB-KW"/>
</dbReference>
<dbReference type="EC" id="2.7.11.1" evidence="4"/>
<comment type="similarity">
    <text evidence="3">In the C-terminal section; belongs to the protein kinase superfamily. Ser/Thr protein kinase family.</text>
</comment>
<dbReference type="InterPro" id="IPR008271">
    <property type="entry name" value="Ser/Thr_kinase_AS"/>
</dbReference>
<dbReference type="InterPro" id="IPR013320">
    <property type="entry name" value="ConA-like_dom_sf"/>
</dbReference>
<dbReference type="PANTHER" id="PTHR27007">
    <property type="match status" value="1"/>
</dbReference>
<evidence type="ECO:0000259" key="21">
    <source>
        <dbReference type="PROSITE" id="PS50011"/>
    </source>
</evidence>
<dbReference type="PROSITE" id="PS00107">
    <property type="entry name" value="PROTEIN_KINASE_ATP"/>
    <property type="match status" value="1"/>
</dbReference>
<keyword evidence="15 19" id="KW-0472">Membrane</keyword>
<keyword evidence="5" id="KW-1003">Cell membrane</keyword>
<keyword evidence="6" id="KW-0723">Serine/threonine-protein kinase</keyword>
<dbReference type="InterPro" id="IPR017441">
    <property type="entry name" value="Protein_kinase_ATP_BS"/>
</dbReference>
<dbReference type="GO" id="GO:0004674">
    <property type="term" value="F:protein serine/threonine kinase activity"/>
    <property type="evidence" value="ECO:0007669"/>
    <property type="project" value="UniProtKB-KW"/>
</dbReference>
<dbReference type="SUPFAM" id="SSF49899">
    <property type="entry name" value="Concanavalin A-like lectins/glucanases"/>
    <property type="match status" value="1"/>
</dbReference>
<evidence type="ECO:0000256" key="14">
    <source>
        <dbReference type="ARBA" id="ARBA00022989"/>
    </source>
</evidence>
<evidence type="ECO:0000256" key="9">
    <source>
        <dbReference type="ARBA" id="ARBA00022729"/>
    </source>
</evidence>
<keyword evidence="10" id="KW-0430">Lectin</keyword>
<proteinExistence type="inferred from homology"/>
<feature type="region of interest" description="Disordered" evidence="18">
    <location>
        <begin position="271"/>
        <end position="291"/>
    </location>
</feature>
<keyword evidence="9 20" id="KW-0732">Signal</keyword>
<dbReference type="GO" id="GO:0005886">
    <property type="term" value="C:plasma membrane"/>
    <property type="evidence" value="ECO:0007669"/>
    <property type="project" value="UniProtKB-SubCell"/>
</dbReference>
<dbReference type="SMART" id="SM00220">
    <property type="entry name" value="S_TKc"/>
    <property type="match status" value="1"/>
</dbReference>
<evidence type="ECO:0000256" key="19">
    <source>
        <dbReference type="SAM" id="Phobius"/>
    </source>
</evidence>
<dbReference type="PROSITE" id="PS50011">
    <property type="entry name" value="PROTEIN_KINASE_DOM"/>
    <property type="match status" value="1"/>
</dbReference>
<dbReference type="AlphaFoldDB" id="M8BMW9"/>
<keyword evidence="12" id="KW-0418">Kinase</keyword>
<dbReference type="PROSITE" id="PS00108">
    <property type="entry name" value="PROTEIN_KINASE_ST"/>
    <property type="match status" value="1"/>
</dbReference>
<dbReference type="InterPro" id="IPR011009">
    <property type="entry name" value="Kinase-like_dom_sf"/>
</dbReference>
<keyword evidence="8 19" id="KW-0812">Transmembrane</keyword>
<evidence type="ECO:0000256" key="15">
    <source>
        <dbReference type="ARBA" id="ARBA00023136"/>
    </source>
</evidence>
<comment type="subcellular location">
    <subcellularLocation>
        <location evidence="1">Cell membrane</location>
        <topology evidence="1">Single-pass type I membrane protein</topology>
    </subcellularLocation>
</comment>
<organism evidence="22">
    <name type="scientific">Aegilops tauschii</name>
    <name type="common">Tausch's goatgrass</name>
    <name type="synonym">Aegilops squarrosa</name>
    <dbReference type="NCBI Taxonomy" id="37682"/>
    <lineage>
        <taxon>Eukaryota</taxon>
        <taxon>Viridiplantae</taxon>
        <taxon>Streptophyta</taxon>
        <taxon>Embryophyta</taxon>
        <taxon>Tracheophyta</taxon>
        <taxon>Spermatophyta</taxon>
        <taxon>Magnoliopsida</taxon>
        <taxon>Liliopsida</taxon>
        <taxon>Poales</taxon>
        <taxon>Poaceae</taxon>
        <taxon>BOP clade</taxon>
        <taxon>Pooideae</taxon>
        <taxon>Triticodae</taxon>
        <taxon>Triticeae</taxon>
        <taxon>Triticinae</taxon>
        <taxon>Aegilops</taxon>
    </lineage>
</organism>
<keyword evidence="13" id="KW-0067">ATP-binding</keyword>
<evidence type="ECO:0000256" key="2">
    <source>
        <dbReference type="ARBA" id="ARBA00008536"/>
    </source>
</evidence>
<keyword evidence="7" id="KW-0808">Transferase</keyword>
<dbReference type="SUPFAM" id="SSF56112">
    <property type="entry name" value="Protein kinase-like (PK-like)"/>
    <property type="match status" value="1"/>
</dbReference>
<sequence length="853" mass="93449">MAGISSATSCALLLHLVIFFFHLPTPAVSLSFNYSTFSLADQNSIKVEGNASFGDGWIDISADRYVGSIDNSTGRASYSSQPVPLWDKATGEVASFTTRFDFTIVGDKNNKGQGMAFFLAGYPSSLPDRCPVYAFGLANQSADAVASGDGRFVAVEFDTFNNSIISDPNQTYDHIGIDVNSVRSMSTLTLPSFDLMNNLTAAIEYDGVSSVLSVTVWLFDDNKGQPRGQSFNLSSKVDLKSALPEQVSVGFSASTSTSFERHQLRSWYFNSSLESRPPPPPAPSSSPRPSSGVIAGAAAGATMFLVLLFAAAAALLVRRRRRQNIMEMEEDYTDSEDEGEPMTEIEMGTGPRRFPYHELVGATKNFTAEEKLGQGGFGAVYRGYLREPAGLAVAIKRLESSMQGKKEYKSEIKVISRLRHRNLVRLIGWCHGRDQELMLVYELMPNRSLDIHLHGKGTFLTWPMRMKILLELGSALLYLHEEWEQCVLHRDIKPSNVMLDESFGAKLGDFGLARLVDHAAGMQTMTAVSGTPGYLDPECVCTGRASAESDMYSFGVVLLEVACGRRPMSIIAADQDQHKNGGVFRLVEWAWELYGRGAILEAADERLNGSYNTVEVERVMVVGLWCAHPNPAARPSIRTAMATLQPKVNQACCELPVLPSKMPMPMYAPLSPPLTSGNVAGVSSSSSSTVQSLALTDVVGMSSMISFNMPQHTSVSSRPRANLKKKVEEMFKTDVAAIKYQLLSSDELTCSCPSPPRAVAAIKYQLVSSEIRSSYSNPIIIQAQLHHKLHDALNVFEEMKAVGVEEQRQEWLVSELWATARSSAPTWRSPARSPMCSSFQTTASARVLQSYIY</sequence>
<feature type="domain" description="Protein kinase" evidence="21">
    <location>
        <begin position="366"/>
        <end position="648"/>
    </location>
</feature>
<keyword evidence="11" id="KW-0547">Nucleotide-binding</keyword>
<dbReference type="Gene3D" id="1.10.510.10">
    <property type="entry name" value="Transferase(Phosphotransferase) domain 1"/>
    <property type="match status" value="1"/>
</dbReference>
<dbReference type="Pfam" id="PF00069">
    <property type="entry name" value="Pkinase"/>
    <property type="match status" value="1"/>
</dbReference>
<evidence type="ECO:0000256" key="3">
    <source>
        <dbReference type="ARBA" id="ARBA00010217"/>
    </source>
</evidence>
<evidence type="ECO:0000256" key="6">
    <source>
        <dbReference type="ARBA" id="ARBA00022527"/>
    </source>
</evidence>
<evidence type="ECO:0000256" key="8">
    <source>
        <dbReference type="ARBA" id="ARBA00022692"/>
    </source>
</evidence>
<dbReference type="InterPro" id="IPR001220">
    <property type="entry name" value="Legume_lectin_dom"/>
</dbReference>
<comment type="similarity">
    <text evidence="2">In the N-terminal section; belongs to the leguminous lectin family.</text>
</comment>
<protein>
    <recommendedName>
        <fullName evidence="4">non-specific serine/threonine protein kinase</fullName>
        <ecNumber evidence="4">2.7.11.1</ecNumber>
    </recommendedName>
</protein>
<keyword evidence="14 19" id="KW-1133">Transmembrane helix</keyword>
<evidence type="ECO:0000256" key="5">
    <source>
        <dbReference type="ARBA" id="ARBA00022475"/>
    </source>
</evidence>
<evidence type="ECO:0000256" key="7">
    <source>
        <dbReference type="ARBA" id="ARBA00022679"/>
    </source>
</evidence>